<accession>A0ABD6EYA6</accession>
<sequence length="72" mass="8264">MISYKAFIVLALTCSSYRKPFDFRSGDSRNPHFNKWISEATPVRSSVLKILLYSQSRRPCDPPEEAAQKLTL</sequence>
<evidence type="ECO:0000313" key="1">
    <source>
        <dbReference type="EMBL" id="MFH4984906.1"/>
    </source>
</evidence>
<proteinExistence type="predicted"/>
<reference evidence="1 2" key="1">
    <citation type="submission" date="2024-08" db="EMBL/GenBank/DDBJ databases">
        <title>Gnathostoma spinigerum genome.</title>
        <authorList>
            <person name="Gonzalez-Bertolin B."/>
            <person name="Monzon S."/>
            <person name="Zaballos A."/>
            <person name="Jimenez P."/>
            <person name="Dekumyoy P."/>
            <person name="Varona S."/>
            <person name="Cuesta I."/>
            <person name="Sumanam S."/>
            <person name="Adisakwattana P."/>
            <person name="Gasser R.B."/>
            <person name="Hernandez-Gonzalez A."/>
            <person name="Young N.D."/>
            <person name="Perteguer M.J."/>
        </authorList>
    </citation>
    <scope>NUCLEOTIDE SEQUENCE [LARGE SCALE GENOMIC DNA]</scope>
    <source>
        <strain evidence="1">AL3</strain>
        <tissue evidence="1">Liver</tissue>
    </source>
</reference>
<comment type="caution">
    <text evidence="1">The sequence shown here is derived from an EMBL/GenBank/DDBJ whole genome shotgun (WGS) entry which is preliminary data.</text>
</comment>
<dbReference type="EMBL" id="JBGFUD010023203">
    <property type="protein sequence ID" value="MFH4984906.1"/>
    <property type="molecule type" value="Genomic_DNA"/>
</dbReference>
<evidence type="ECO:0008006" key="3">
    <source>
        <dbReference type="Google" id="ProtNLM"/>
    </source>
</evidence>
<keyword evidence="2" id="KW-1185">Reference proteome</keyword>
<organism evidence="1 2">
    <name type="scientific">Gnathostoma spinigerum</name>
    <dbReference type="NCBI Taxonomy" id="75299"/>
    <lineage>
        <taxon>Eukaryota</taxon>
        <taxon>Metazoa</taxon>
        <taxon>Ecdysozoa</taxon>
        <taxon>Nematoda</taxon>
        <taxon>Chromadorea</taxon>
        <taxon>Rhabditida</taxon>
        <taxon>Spirurina</taxon>
        <taxon>Gnathostomatomorpha</taxon>
        <taxon>Gnathostomatoidea</taxon>
        <taxon>Gnathostomatidae</taxon>
        <taxon>Gnathostoma</taxon>
    </lineage>
</organism>
<protein>
    <recommendedName>
        <fullName evidence="3">Secreted protein</fullName>
    </recommendedName>
</protein>
<name>A0ABD6EYA6_9BILA</name>
<gene>
    <name evidence="1" type="ORF">AB6A40_011615</name>
</gene>
<evidence type="ECO:0000313" key="2">
    <source>
        <dbReference type="Proteomes" id="UP001608902"/>
    </source>
</evidence>
<dbReference type="Proteomes" id="UP001608902">
    <property type="component" value="Unassembled WGS sequence"/>
</dbReference>
<dbReference type="AlphaFoldDB" id="A0ABD6EYA6"/>